<evidence type="ECO:0000259" key="2">
    <source>
        <dbReference type="Pfam" id="PF13628"/>
    </source>
</evidence>
<dbReference type="EMBL" id="CP024172">
    <property type="protein sequence ID" value="AZW18653.1"/>
    <property type="molecule type" value="Genomic_DNA"/>
</dbReference>
<proteinExistence type="predicted"/>
<feature type="signal peptide" evidence="1">
    <location>
        <begin position="1"/>
        <end position="25"/>
    </location>
</feature>
<evidence type="ECO:0000313" key="3">
    <source>
        <dbReference type="EMBL" id="AZW18653.1"/>
    </source>
</evidence>
<organism evidence="3 4">
    <name type="scientific">Bordetella hinzii</name>
    <dbReference type="NCBI Taxonomy" id="103855"/>
    <lineage>
        <taxon>Bacteria</taxon>
        <taxon>Pseudomonadati</taxon>
        <taxon>Pseudomonadota</taxon>
        <taxon>Betaproteobacteria</taxon>
        <taxon>Burkholderiales</taxon>
        <taxon>Alcaligenaceae</taxon>
        <taxon>Bordetella</taxon>
    </lineage>
</organism>
<dbReference type="InterPro" id="IPR025419">
    <property type="entry name" value="DUF4142"/>
</dbReference>
<dbReference type="Gene3D" id="1.20.1260.10">
    <property type="match status" value="1"/>
</dbReference>
<dbReference type="AlphaFoldDB" id="A0AAN1S074"/>
<dbReference type="Pfam" id="PF13628">
    <property type="entry name" value="DUF4142"/>
    <property type="match status" value="1"/>
</dbReference>
<feature type="chain" id="PRO_5042936135" evidence="1">
    <location>
        <begin position="26"/>
        <end position="191"/>
    </location>
</feature>
<dbReference type="GeneID" id="92993854"/>
<dbReference type="PANTHER" id="PTHR38593">
    <property type="entry name" value="BLR2558 PROTEIN"/>
    <property type="match status" value="1"/>
</dbReference>
<reference evidence="4" key="1">
    <citation type="submission" date="2017-10" db="EMBL/GenBank/DDBJ databases">
        <title>Whole genome sequencing of various Bordetella species.</title>
        <authorList>
            <person name="Weigand M.R."/>
            <person name="Loparev V."/>
            <person name="Peng Y."/>
            <person name="Bowden K.E."/>
            <person name="Tondella M.L."/>
            <person name="Williams M.M."/>
        </authorList>
    </citation>
    <scope>NUCLEOTIDE SEQUENCE [LARGE SCALE GENOMIC DNA]</scope>
    <source>
        <strain evidence="4">H720</strain>
    </source>
</reference>
<dbReference type="PANTHER" id="PTHR38593:SF1">
    <property type="entry name" value="BLR2558 PROTEIN"/>
    <property type="match status" value="1"/>
</dbReference>
<protein>
    <submittedName>
        <fullName evidence="3">DUF4142 domain-containing protein</fullName>
    </submittedName>
</protein>
<name>A0AAN1S074_9BORD</name>
<keyword evidence="1" id="KW-0732">Signal</keyword>
<accession>A0AAN1S074</accession>
<dbReference type="SUPFAM" id="SSF47240">
    <property type="entry name" value="Ferritin-like"/>
    <property type="match status" value="1"/>
</dbReference>
<evidence type="ECO:0000313" key="4">
    <source>
        <dbReference type="Proteomes" id="UP000282741"/>
    </source>
</evidence>
<sequence length="191" mass="20626">MRAFHQATTLLFLGAMLAAPPSSQAQTAKPDAGPVNSAHNIETEDRDFLSNAAQAGHLEIEGSKMALRKSANLDIKTFAQRMIDDHGKVAQELAGLARNKGVEIPGEPSLMQKGVLKGLDLRSDGFDEAYADSIAVSAHKDAVELFDKAAREAKDAEVKAFAARVLPQLKQHLAMGQELQRKVSAKQKQKD</sequence>
<feature type="domain" description="DUF4142" evidence="2">
    <location>
        <begin position="44"/>
        <end position="179"/>
    </location>
</feature>
<dbReference type="Proteomes" id="UP000282741">
    <property type="component" value="Chromosome"/>
</dbReference>
<dbReference type="InterPro" id="IPR012347">
    <property type="entry name" value="Ferritin-like"/>
</dbReference>
<evidence type="ECO:0000256" key="1">
    <source>
        <dbReference type="SAM" id="SignalP"/>
    </source>
</evidence>
<gene>
    <name evidence="3" type="ORF">CS347_18750</name>
</gene>
<dbReference type="InterPro" id="IPR009078">
    <property type="entry name" value="Ferritin-like_SF"/>
</dbReference>
<dbReference type="RefSeq" id="WP_032956515.1">
    <property type="nucleotide sequence ID" value="NZ_CP012077.1"/>
</dbReference>